<reference evidence="2" key="1">
    <citation type="journal article" date="2019" name="Int. J. Syst. Evol. Microbiol.">
        <title>The Global Catalogue of Microorganisms (GCM) 10K type strain sequencing project: providing services to taxonomists for standard genome sequencing and annotation.</title>
        <authorList>
            <consortium name="The Broad Institute Genomics Platform"/>
            <consortium name="The Broad Institute Genome Sequencing Center for Infectious Disease"/>
            <person name="Wu L."/>
            <person name="Ma J."/>
        </authorList>
    </citation>
    <scope>NUCLEOTIDE SEQUENCE [LARGE SCALE GENOMIC DNA]</scope>
    <source>
        <strain evidence="2">CGMCC 1.10106</strain>
    </source>
</reference>
<accession>A0ABQ1H2Z8</accession>
<organism evidence="1 2">
    <name type="scientific">Sphingomonas psychrolutea</name>
    <dbReference type="NCBI Taxonomy" id="1259676"/>
    <lineage>
        <taxon>Bacteria</taxon>
        <taxon>Pseudomonadati</taxon>
        <taxon>Pseudomonadota</taxon>
        <taxon>Alphaproteobacteria</taxon>
        <taxon>Sphingomonadales</taxon>
        <taxon>Sphingomonadaceae</taxon>
        <taxon>Sphingomonas</taxon>
    </lineage>
</organism>
<comment type="caution">
    <text evidence="1">The sequence shown here is derived from an EMBL/GenBank/DDBJ whole genome shotgun (WGS) entry which is preliminary data.</text>
</comment>
<dbReference type="InterPro" id="IPR041881">
    <property type="entry name" value="PqqD_sf"/>
</dbReference>
<dbReference type="Proteomes" id="UP000618591">
    <property type="component" value="Unassembled WGS sequence"/>
</dbReference>
<protein>
    <recommendedName>
        <fullName evidence="3">PqqD family protein</fullName>
    </recommendedName>
</protein>
<sequence length="91" mass="9933">MIDDHSIIQRTPDLITADVEGESVVLNSVTGTFYQLNASAARIWDLVETPQTPAALVTQLVARFDVTAEQCRADVLHLIDSLQQRGLVEAA</sequence>
<dbReference type="EMBL" id="BMDW01000021">
    <property type="protein sequence ID" value="GGA56979.1"/>
    <property type="molecule type" value="Genomic_DNA"/>
</dbReference>
<dbReference type="InterPro" id="IPR008792">
    <property type="entry name" value="PQQD"/>
</dbReference>
<gene>
    <name evidence="1" type="ORF">GCM10011395_29260</name>
</gene>
<keyword evidence="2" id="KW-1185">Reference proteome</keyword>
<evidence type="ECO:0000313" key="2">
    <source>
        <dbReference type="Proteomes" id="UP000618591"/>
    </source>
</evidence>
<dbReference type="RefSeq" id="WP_188448781.1">
    <property type="nucleotide sequence ID" value="NZ_BMDW01000021.1"/>
</dbReference>
<evidence type="ECO:0000313" key="1">
    <source>
        <dbReference type="EMBL" id="GGA56979.1"/>
    </source>
</evidence>
<dbReference type="Gene3D" id="1.10.10.1150">
    <property type="entry name" value="Coenzyme PQQ synthesis protein D (PqqD)"/>
    <property type="match status" value="1"/>
</dbReference>
<dbReference type="Pfam" id="PF05402">
    <property type="entry name" value="PqqD"/>
    <property type="match status" value="1"/>
</dbReference>
<proteinExistence type="predicted"/>
<name>A0ABQ1H2Z8_9SPHN</name>
<evidence type="ECO:0008006" key="3">
    <source>
        <dbReference type="Google" id="ProtNLM"/>
    </source>
</evidence>